<keyword evidence="1" id="KW-0472">Membrane</keyword>
<keyword evidence="1" id="KW-0812">Transmembrane</keyword>
<evidence type="ECO:0000256" key="1">
    <source>
        <dbReference type="SAM" id="Phobius"/>
    </source>
</evidence>
<keyword evidence="1" id="KW-1133">Transmembrane helix</keyword>
<evidence type="ECO:0000313" key="2">
    <source>
        <dbReference type="EMBL" id="DAF97569.1"/>
    </source>
</evidence>
<feature type="transmembrane region" description="Helical" evidence="1">
    <location>
        <begin position="6"/>
        <end position="26"/>
    </location>
</feature>
<name>A0A8S5UST9_9CAUD</name>
<organism evidence="2">
    <name type="scientific">Myoviridae sp. ctijX18</name>
    <dbReference type="NCBI Taxonomy" id="2825154"/>
    <lineage>
        <taxon>Viruses</taxon>
        <taxon>Duplodnaviria</taxon>
        <taxon>Heunggongvirae</taxon>
        <taxon>Uroviricota</taxon>
        <taxon>Caudoviricetes</taxon>
    </lineage>
</organism>
<reference evidence="2" key="1">
    <citation type="journal article" date="2021" name="Proc. Natl. Acad. Sci. U.S.A.">
        <title>A Catalog of Tens of Thousands of Viruses from Human Metagenomes Reveals Hidden Associations with Chronic Diseases.</title>
        <authorList>
            <person name="Tisza M.J."/>
            <person name="Buck C.B."/>
        </authorList>
    </citation>
    <scope>NUCLEOTIDE SEQUENCE</scope>
    <source>
        <strain evidence="2">CtijX18</strain>
    </source>
</reference>
<protein>
    <submittedName>
        <fullName evidence="2">Uncharacterized protein</fullName>
    </submittedName>
</protein>
<accession>A0A8S5UST9</accession>
<proteinExistence type="predicted"/>
<dbReference type="EMBL" id="BK016133">
    <property type="protein sequence ID" value="DAF97569.1"/>
    <property type="molecule type" value="Genomic_DNA"/>
</dbReference>
<sequence>MNEKLISVIGGALVGVAMHCTVEFAAKKVAKYKAKKKAEKKPVVVVVEAK</sequence>